<feature type="transmembrane region" description="Helical" evidence="6">
    <location>
        <begin position="148"/>
        <end position="164"/>
    </location>
</feature>
<dbReference type="Pfam" id="PF07690">
    <property type="entry name" value="MFS_1"/>
    <property type="match status" value="1"/>
</dbReference>
<keyword evidence="3 6" id="KW-1133">Transmembrane helix</keyword>
<comment type="caution">
    <text evidence="8">The sequence shown here is derived from an EMBL/GenBank/DDBJ whole genome shotgun (WGS) entry which is preliminary data.</text>
</comment>
<keyword evidence="4 6" id="KW-0472">Membrane</keyword>
<dbReference type="Proteomes" id="UP000239560">
    <property type="component" value="Unassembled WGS sequence"/>
</dbReference>
<comment type="subcellular location">
    <subcellularLocation>
        <location evidence="1">Membrane</location>
        <topology evidence="1">Multi-pass membrane protein</topology>
    </subcellularLocation>
</comment>
<dbReference type="PANTHER" id="PTHR23502">
    <property type="entry name" value="MAJOR FACILITATOR SUPERFAMILY"/>
    <property type="match status" value="1"/>
</dbReference>
<feature type="transmembrane region" description="Helical" evidence="6">
    <location>
        <begin position="389"/>
        <end position="411"/>
    </location>
</feature>
<feature type="transmembrane region" description="Helical" evidence="6">
    <location>
        <begin position="481"/>
        <end position="502"/>
    </location>
</feature>
<evidence type="ECO:0000256" key="3">
    <source>
        <dbReference type="ARBA" id="ARBA00022989"/>
    </source>
</evidence>
<feature type="transmembrane region" description="Helical" evidence="6">
    <location>
        <begin position="344"/>
        <end position="368"/>
    </location>
</feature>
<evidence type="ECO:0000256" key="6">
    <source>
        <dbReference type="SAM" id="Phobius"/>
    </source>
</evidence>
<evidence type="ECO:0000313" key="9">
    <source>
        <dbReference type="Proteomes" id="UP000239560"/>
    </source>
</evidence>
<evidence type="ECO:0000259" key="7">
    <source>
        <dbReference type="PROSITE" id="PS50850"/>
    </source>
</evidence>
<dbReference type="PANTHER" id="PTHR23502:SF184">
    <property type="entry name" value="MAJOR FACILITATOR SUPERFAMILY (MFS) PROFILE DOMAIN-CONTAINING PROTEIN"/>
    <property type="match status" value="1"/>
</dbReference>
<protein>
    <submittedName>
        <fullName evidence="8">Major facilitator superfamily domain-containing protein</fullName>
    </submittedName>
</protein>
<name>A0A2S9ZX75_RHOTO</name>
<feature type="transmembrane region" description="Helical" evidence="6">
    <location>
        <begin position="118"/>
        <end position="136"/>
    </location>
</feature>
<sequence>MATLQDGTPALPSSPTLSGENPDLALDADLEKQLEGSVEQSSTHGGVASTDGVVKGGELVNGRLPHDDPLNPASWPTGKKIIVDIVLCVWVLSLTYASTAYVASLPALMKRFDVSQELAIAGVTFTVLGFAAGPLLCAPSSELYGRRAVYIVCGVFYIAFSWGAAFANNIGALLVFRFFIGFFGSASINNVPASVGDFTVPRTRGPFTVLYAVCAFGGPSIGPLLSAFIEHDAGFRWNLRVMAIFSTVTSILVAFVPETHHPTLHRWRLAKEAAVEVKPGGWQVIFGVYKQALARPFVFLFTEPVVLFVSVYLSVLYGVLYGFFEAFTVVWLEKRHFSITSYGLTYISLGLGFLVGAVGLILVSTRAYTKALTAAQARGQTAIPAEARLTLGYPGAIIVPLSLFLFAFTAPYPHVHWIVPCIAEFFFGLGVLLVFTAFIPYLTDVYQTHAASALAAGMASRALVGSVFPLFSLQLYHAATVQGATCLFAGIACLLAPIPFVFKRKGPELRRRSMFAA</sequence>
<accession>A0A2S9ZX75</accession>
<evidence type="ECO:0000256" key="5">
    <source>
        <dbReference type="SAM" id="MobiDB-lite"/>
    </source>
</evidence>
<dbReference type="AlphaFoldDB" id="A0A2S9ZX75"/>
<gene>
    <name evidence="8" type="ORF">AAT19DRAFT_11107</name>
</gene>
<keyword evidence="2 6" id="KW-0812">Transmembrane</keyword>
<organism evidence="8 9">
    <name type="scientific">Rhodotorula toruloides</name>
    <name type="common">Yeast</name>
    <name type="synonym">Rhodosporidium toruloides</name>
    <dbReference type="NCBI Taxonomy" id="5286"/>
    <lineage>
        <taxon>Eukaryota</taxon>
        <taxon>Fungi</taxon>
        <taxon>Dikarya</taxon>
        <taxon>Basidiomycota</taxon>
        <taxon>Pucciniomycotina</taxon>
        <taxon>Microbotryomycetes</taxon>
        <taxon>Sporidiobolales</taxon>
        <taxon>Sporidiobolaceae</taxon>
        <taxon>Rhodotorula</taxon>
    </lineage>
</organism>
<dbReference type="SUPFAM" id="SSF103473">
    <property type="entry name" value="MFS general substrate transporter"/>
    <property type="match status" value="1"/>
</dbReference>
<feature type="transmembrane region" description="Helical" evidence="6">
    <location>
        <begin position="81"/>
        <end position="103"/>
    </location>
</feature>
<dbReference type="Gene3D" id="1.20.1250.20">
    <property type="entry name" value="MFS general substrate transporter like domains"/>
    <property type="match status" value="1"/>
</dbReference>
<evidence type="ECO:0000256" key="1">
    <source>
        <dbReference type="ARBA" id="ARBA00004141"/>
    </source>
</evidence>
<feature type="transmembrane region" description="Helical" evidence="6">
    <location>
        <begin position="297"/>
        <end position="324"/>
    </location>
</feature>
<dbReference type="OrthoDB" id="6770063at2759"/>
<feature type="transmembrane region" description="Helical" evidence="6">
    <location>
        <begin position="170"/>
        <end position="188"/>
    </location>
</feature>
<evidence type="ECO:0000256" key="2">
    <source>
        <dbReference type="ARBA" id="ARBA00022692"/>
    </source>
</evidence>
<feature type="transmembrane region" description="Helical" evidence="6">
    <location>
        <begin position="209"/>
        <end position="229"/>
    </location>
</feature>
<reference evidence="8 9" key="1">
    <citation type="journal article" date="2018" name="Elife">
        <title>Functional genomics of lipid metabolism in the oleaginous yeast Rhodosporidium toruloides.</title>
        <authorList>
            <person name="Coradetti S.T."/>
            <person name="Pinel D."/>
            <person name="Geiselman G."/>
            <person name="Ito M."/>
            <person name="Mondo S."/>
            <person name="Reilly M.C."/>
            <person name="Cheng Y.F."/>
            <person name="Bauer S."/>
            <person name="Grigoriev I."/>
            <person name="Gladden J.M."/>
            <person name="Simmons B.A."/>
            <person name="Brem R."/>
            <person name="Arkin A.P."/>
            <person name="Skerker J.M."/>
        </authorList>
    </citation>
    <scope>NUCLEOTIDE SEQUENCE [LARGE SCALE GENOMIC DNA]</scope>
    <source>
        <strain evidence="8 9">NBRC 0880</strain>
    </source>
</reference>
<evidence type="ECO:0000313" key="8">
    <source>
        <dbReference type="EMBL" id="PRQ70358.1"/>
    </source>
</evidence>
<feature type="region of interest" description="Disordered" evidence="5">
    <location>
        <begin position="1"/>
        <end position="23"/>
    </location>
</feature>
<proteinExistence type="predicted"/>
<dbReference type="InterPro" id="IPR036259">
    <property type="entry name" value="MFS_trans_sf"/>
</dbReference>
<feature type="transmembrane region" description="Helical" evidence="6">
    <location>
        <begin position="454"/>
        <end position="475"/>
    </location>
</feature>
<dbReference type="GO" id="GO:0022857">
    <property type="term" value="F:transmembrane transporter activity"/>
    <property type="evidence" value="ECO:0007669"/>
    <property type="project" value="InterPro"/>
</dbReference>
<dbReference type="InterPro" id="IPR020846">
    <property type="entry name" value="MFS_dom"/>
</dbReference>
<dbReference type="GO" id="GO:0005886">
    <property type="term" value="C:plasma membrane"/>
    <property type="evidence" value="ECO:0007669"/>
    <property type="project" value="TreeGrafter"/>
</dbReference>
<feature type="transmembrane region" description="Helical" evidence="6">
    <location>
        <begin position="417"/>
        <end position="442"/>
    </location>
</feature>
<feature type="transmembrane region" description="Helical" evidence="6">
    <location>
        <begin position="235"/>
        <end position="256"/>
    </location>
</feature>
<feature type="domain" description="Major facilitator superfamily (MFS) profile" evidence="7">
    <location>
        <begin position="81"/>
        <end position="507"/>
    </location>
</feature>
<evidence type="ECO:0000256" key="4">
    <source>
        <dbReference type="ARBA" id="ARBA00023136"/>
    </source>
</evidence>
<dbReference type="PROSITE" id="PS50850">
    <property type="entry name" value="MFS"/>
    <property type="match status" value="1"/>
</dbReference>
<dbReference type="EMBL" id="LCTV02000015">
    <property type="protein sequence ID" value="PRQ70358.1"/>
    <property type="molecule type" value="Genomic_DNA"/>
</dbReference>
<dbReference type="InterPro" id="IPR011701">
    <property type="entry name" value="MFS"/>
</dbReference>